<feature type="region of interest" description="Disordered" evidence="25">
    <location>
        <begin position="538"/>
        <end position="557"/>
    </location>
</feature>
<evidence type="ECO:0000256" key="3">
    <source>
        <dbReference type="ARBA" id="ARBA00022485"/>
    </source>
</evidence>
<feature type="region of interest" description="Disordered" evidence="25">
    <location>
        <begin position="764"/>
        <end position="785"/>
    </location>
</feature>
<keyword evidence="17 24" id="KW-1015">Disulfide bond</keyword>
<dbReference type="AlphaFoldDB" id="A0A6J3G5E9"/>
<dbReference type="GO" id="GO:0051539">
    <property type="term" value="F:4 iron, 4 sulfur cluster binding"/>
    <property type="evidence" value="ECO:0007669"/>
    <property type="project" value="UniProtKB-KW"/>
</dbReference>
<evidence type="ECO:0000256" key="9">
    <source>
        <dbReference type="ARBA" id="ARBA00022741"/>
    </source>
</evidence>
<feature type="compositionally biased region" description="Low complexity" evidence="25">
    <location>
        <begin position="922"/>
        <end position="934"/>
    </location>
</feature>
<dbReference type="InterPro" id="IPR006555">
    <property type="entry name" value="ATP-dep_Helicase_C"/>
</dbReference>
<dbReference type="GeneID" id="116535695"/>
<keyword evidence="20" id="KW-0413">Isomerase</keyword>
<comment type="caution">
    <text evidence="24">Lacks conserved residue(s) required for the propagation of feature annotation.</text>
</comment>
<evidence type="ECO:0000256" key="6">
    <source>
        <dbReference type="ARBA" id="ARBA00022723"/>
    </source>
</evidence>
<evidence type="ECO:0000256" key="15">
    <source>
        <dbReference type="ARBA" id="ARBA00023014"/>
    </source>
</evidence>
<keyword evidence="15" id="KW-0411">Iron-sulfur</keyword>
<dbReference type="GO" id="GO:1904430">
    <property type="term" value="P:negative regulation of t-circle formation"/>
    <property type="evidence" value="ECO:0007669"/>
    <property type="project" value="TreeGrafter"/>
</dbReference>
<feature type="repeat" description="TNFR-Cys" evidence="24">
    <location>
        <begin position="1010"/>
        <end position="1051"/>
    </location>
</feature>
<evidence type="ECO:0000256" key="1">
    <source>
        <dbReference type="ARBA" id="ARBA00004123"/>
    </source>
</evidence>
<dbReference type="FunFam" id="1.20.1160.20:FF:000006">
    <property type="entry name" value="Regulator of telomere elongation helicase 1"/>
    <property type="match status" value="1"/>
</dbReference>
<keyword evidence="6" id="KW-0479">Metal-binding</keyword>
<dbReference type="GO" id="GO:0003677">
    <property type="term" value="F:DNA binding"/>
    <property type="evidence" value="ECO:0007669"/>
    <property type="project" value="UniProtKB-KW"/>
</dbReference>
<feature type="compositionally biased region" description="Polar residues" evidence="25">
    <location>
        <begin position="842"/>
        <end position="851"/>
    </location>
</feature>
<dbReference type="SMART" id="SM00208">
    <property type="entry name" value="TNFR"/>
    <property type="match status" value="4"/>
</dbReference>
<dbReference type="InterPro" id="IPR027417">
    <property type="entry name" value="P-loop_NTPase"/>
</dbReference>
<dbReference type="Pfam" id="PF00020">
    <property type="entry name" value="TNFR_c6"/>
    <property type="match status" value="3"/>
</dbReference>
<keyword evidence="11" id="KW-0378">Hydrolase</keyword>
<dbReference type="SUPFAM" id="SSF57586">
    <property type="entry name" value="TNF receptor-like"/>
    <property type="match status" value="2"/>
</dbReference>
<dbReference type="InterPro" id="IPR049909">
    <property type="entry name" value="Rtel1_HHD"/>
</dbReference>
<feature type="domain" description="TNFR-Cys" evidence="26">
    <location>
        <begin position="1090"/>
        <end position="1131"/>
    </location>
</feature>
<accession>A0A6J3G5E9</accession>
<dbReference type="GO" id="GO:0045910">
    <property type="term" value="P:negative regulation of DNA recombination"/>
    <property type="evidence" value="ECO:0007669"/>
    <property type="project" value="TreeGrafter"/>
</dbReference>
<evidence type="ECO:0000256" key="5">
    <source>
        <dbReference type="ARBA" id="ARBA00022703"/>
    </source>
</evidence>
<proteinExistence type="predicted"/>
<keyword evidence="19" id="KW-0234">DNA repair</keyword>
<evidence type="ECO:0000256" key="16">
    <source>
        <dbReference type="ARBA" id="ARBA00023125"/>
    </source>
</evidence>
<dbReference type="Pfam" id="PF23116">
    <property type="entry name" value="HHD_RTEL1"/>
    <property type="match status" value="1"/>
</dbReference>
<evidence type="ECO:0000256" key="22">
    <source>
        <dbReference type="ARBA" id="ARBA00049360"/>
    </source>
</evidence>
<dbReference type="InterPro" id="IPR001368">
    <property type="entry name" value="TNFR/NGFR_Cys_rich_reg"/>
</dbReference>
<feature type="repeat" description="TNFR-Cys" evidence="24">
    <location>
        <begin position="1090"/>
        <end position="1131"/>
    </location>
</feature>
<evidence type="ECO:0000313" key="27">
    <source>
        <dbReference type="Proteomes" id="UP000504640"/>
    </source>
</evidence>
<feature type="disulfide bond" evidence="24">
    <location>
        <begin position="1033"/>
        <end position="1051"/>
    </location>
</feature>
<keyword evidence="3" id="KW-0004">4Fe-4S</keyword>
<keyword evidence="10" id="KW-0227">DNA damage</keyword>
<dbReference type="InterPro" id="IPR057498">
    <property type="entry name" value="Rtel1_ARCH"/>
</dbReference>
<dbReference type="Pfam" id="PF13307">
    <property type="entry name" value="Helicase_C_2"/>
    <property type="match status" value="1"/>
</dbReference>
<feature type="domain" description="TNFR-Cys" evidence="26">
    <location>
        <begin position="1010"/>
        <end position="1051"/>
    </location>
</feature>
<sequence length="1244" mass="135751">MCEESASFDLTPHDLASGLDVIDRVLEEQTKAAQQGDPHPEFSADTPSSGLNMELEDIAKLKMILLRLEGAIDAIELPGDNSGVTKPGSYIFELFAEAQLTFQTKGCILDSLDQIIQHLAGRAGVFTNTAGLQKLADIIQIVFSVDPSEGGPGFLEGLGALRSYKVHIHPDAGHRRAAQRSDAWSTTAARKPGKVLSYWCFSPGHSMRELVRQGVRALILTSGTLAPVSSFALEMQIPFPVCLENPHIIDKHQIWVGVVPRGPDGAQLSSAFDRRFSEECLSSLGKALGNIARVVPCGLLVFFPSYPVMEKSLEFWRARDLARKIEALKPLFVEPRSKVSFSETISAYYERVTAPGSTGAAFLAVCRGKASEGLDFSDTNGRGVIITGLPYPPRMDPRVVLKMQFLDEMKGQGGAGGQFLSGQEWYRQQASRAVNQAIGRVIRHRQDYGAVFLCDHRFAFADARAQLPSWVRPHVRVYDNFGHVIRDVVQFFRVAERSMPAPAPRAAASSLSEKDDDVRVAKSPGALLSTRKAKSLDLHVPSLKQKPSGSPTVEDPEGSLCVEYEQEPVPAGQRPKGLLAALEHSEQQAGGPGEEQAHRHSTLSLPPEKRLAEEPRAGRRKIRLVSHPEEPVAGPQVDRAKLFMVAVKQELSQANFATFTQALQDYKGSDDFTALVACLRPLFAEDPKKHSLLQGFYQFVRPHHKQQFEEVCIQLTGRSCGYRPEHSIPRRQRAQPALDPTGRMAPDPKLTLSKAAAQQLDPREHLNQGGPHLTPTPPPKGFSMFVRPHHKQHFLQTCTDLTGWPHRGTELPGPQEESLGMPPVLAHRTRRPGPSWPEKAGKTQSKISSFLRQRPAGAVEADGSAAGPSQSSRPPHGPAASEWGRRTWCPSGALPVTSSAARPAGNGTFRPLERAQPATTPAGGRASCRSSGRSPTRTMRALEGPGLSLLCSAWVLPTLLLVMATRGAAEAPTHPRRDPETGEWLECAQCPPGTFVQHPCRRDSPTMCGPCPPRHYTQFWNYLERCRYCNVLCGEREEEARPCQATHNRVCRCRAGFFAHAGFCLEHTLCPPGAGVTALGTPSQNTQCQPCPPGTFSASSSSSEQCQPHRNCTALGLALTVPGSSTHDALCTSCTSFPLSTTLPGGPGEPGTEECERALIDFVTFQDVSIKKLQRLQQALEGLGGWGPAPRAGRVALRLKLQQRLKELLEVGDGTLLVRLLRALRVARLPGLERSIRERFLPAH</sequence>
<evidence type="ECO:0000256" key="2">
    <source>
        <dbReference type="ARBA" id="ARBA00004613"/>
    </source>
</evidence>
<dbReference type="PANTHER" id="PTHR11472">
    <property type="entry name" value="DNA REPAIR DEAD HELICASE RAD3/XP-D SUBFAMILY MEMBER"/>
    <property type="match status" value="1"/>
</dbReference>
<dbReference type="Gene3D" id="3.40.50.300">
    <property type="entry name" value="P-loop containing nucleotide triphosphate hydrolases"/>
    <property type="match status" value="1"/>
</dbReference>
<evidence type="ECO:0000256" key="8">
    <source>
        <dbReference type="ARBA" id="ARBA00022737"/>
    </source>
</evidence>
<dbReference type="GO" id="GO:0070182">
    <property type="term" value="F:DNA polymerase binding"/>
    <property type="evidence" value="ECO:0007669"/>
    <property type="project" value="TreeGrafter"/>
</dbReference>
<evidence type="ECO:0000256" key="18">
    <source>
        <dbReference type="ARBA" id="ARBA00023180"/>
    </source>
</evidence>
<feature type="disulfide bond" evidence="24">
    <location>
        <begin position="1011"/>
        <end position="1026"/>
    </location>
</feature>
<dbReference type="Pfam" id="PF23109">
    <property type="entry name" value="ARCH_RTEL1"/>
    <property type="match status" value="1"/>
</dbReference>
<evidence type="ECO:0000256" key="25">
    <source>
        <dbReference type="SAM" id="MobiDB-lite"/>
    </source>
</evidence>
<dbReference type="GO" id="GO:0006915">
    <property type="term" value="P:apoptotic process"/>
    <property type="evidence" value="ECO:0007669"/>
    <property type="project" value="UniProtKB-KW"/>
</dbReference>
<dbReference type="GO" id="GO:0010569">
    <property type="term" value="P:regulation of double-strand break repair via homologous recombination"/>
    <property type="evidence" value="ECO:0007669"/>
    <property type="project" value="TreeGrafter"/>
</dbReference>
<feature type="region of interest" description="Disordered" evidence="25">
    <location>
        <begin position="30"/>
        <end position="50"/>
    </location>
</feature>
<evidence type="ECO:0000256" key="7">
    <source>
        <dbReference type="ARBA" id="ARBA00022729"/>
    </source>
</evidence>
<keyword evidence="14" id="KW-0408">Iron</keyword>
<evidence type="ECO:0000256" key="14">
    <source>
        <dbReference type="ARBA" id="ARBA00023004"/>
    </source>
</evidence>
<dbReference type="Proteomes" id="UP000504640">
    <property type="component" value="Unplaced"/>
</dbReference>
<comment type="catalytic activity">
    <reaction evidence="22">
        <text>ATP + H2O = ADP + phosphate + H(+)</text>
        <dbReference type="Rhea" id="RHEA:13065"/>
        <dbReference type="ChEBI" id="CHEBI:15377"/>
        <dbReference type="ChEBI" id="CHEBI:15378"/>
        <dbReference type="ChEBI" id="CHEBI:30616"/>
        <dbReference type="ChEBI" id="CHEBI:43474"/>
        <dbReference type="ChEBI" id="CHEBI:456216"/>
    </reaction>
</comment>
<keyword evidence="21" id="KW-0539">Nucleus</keyword>
<dbReference type="PANTHER" id="PTHR11472:SF34">
    <property type="entry name" value="REGULATOR OF TELOMERE ELONGATION HELICASE 1"/>
    <property type="match status" value="1"/>
</dbReference>
<dbReference type="FunFam" id="2.10.50.10:FF:000014">
    <property type="entry name" value="Tumor necrosis factor receptor superfamily member 11B"/>
    <property type="match status" value="1"/>
</dbReference>
<organism evidence="27 28">
    <name type="scientific">Sapajus apella</name>
    <name type="common">Brown-capped capuchin</name>
    <name type="synonym">Cebus apella</name>
    <dbReference type="NCBI Taxonomy" id="9515"/>
    <lineage>
        <taxon>Eukaryota</taxon>
        <taxon>Metazoa</taxon>
        <taxon>Chordata</taxon>
        <taxon>Craniata</taxon>
        <taxon>Vertebrata</taxon>
        <taxon>Euteleostomi</taxon>
        <taxon>Mammalia</taxon>
        <taxon>Eutheria</taxon>
        <taxon>Euarchontoglires</taxon>
        <taxon>Primates</taxon>
        <taxon>Haplorrhini</taxon>
        <taxon>Platyrrhini</taxon>
        <taxon>Cebidae</taxon>
        <taxon>Cebinae</taxon>
        <taxon>Sapajus</taxon>
    </lineage>
</organism>
<dbReference type="GO" id="GO:0005576">
    <property type="term" value="C:extracellular region"/>
    <property type="evidence" value="ECO:0007669"/>
    <property type="project" value="UniProtKB-SubCell"/>
</dbReference>
<evidence type="ECO:0000256" key="11">
    <source>
        <dbReference type="ARBA" id="ARBA00022801"/>
    </source>
</evidence>
<dbReference type="GO" id="GO:0090657">
    <property type="term" value="P:telomeric loop disassembly"/>
    <property type="evidence" value="ECO:0007669"/>
    <property type="project" value="TreeGrafter"/>
</dbReference>
<dbReference type="NCBIfam" id="TIGR00604">
    <property type="entry name" value="rad3"/>
    <property type="match status" value="1"/>
</dbReference>
<keyword evidence="9" id="KW-0547">Nucleotide-binding</keyword>
<dbReference type="GO" id="GO:0003678">
    <property type="term" value="F:DNA helicase activity"/>
    <property type="evidence" value="ECO:0007669"/>
    <property type="project" value="InterPro"/>
</dbReference>
<dbReference type="InterPro" id="IPR013020">
    <property type="entry name" value="Rad3/Chl1-like"/>
</dbReference>
<keyword evidence="13" id="KW-0067">ATP-binding</keyword>
<keyword evidence="12 28" id="KW-0347">Helicase</keyword>
<evidence type="ECO:0000256" key="24">
    <source>
        <dbReference type="PROSITE-ProRule" id="PRU00206"/>
    </source>
</evidence>
<comment type="subcellular location">
    <subcellularLocation>
        <location evidence="1">Nucleus</location>
    </subcellularLocation>
    <subcellularLocation>
        <location evidence="2">Secreted</location>
    </subcellularLocation>
</comment>
<keyword evidence="5" id="KW-0053">Apoptosis</keyword>
<dbReference type="SMART" id="SM00491">
    <property type="entry name" value="HELICc2"/>
    <property type="match status" value="1"/>
</dbReference>
<keyword evidence="18" id="KW-0325">Glycoprotein</keyword>
<dbReference type="GO" id="GO:0046872">
    <property type="term" value="F:metal ion binding"/>
    <property type="evidence" value="ECO:0007669"/>
    <property type="project" value="UniProtKB-KW"/>
</dbReference>
<gene>
    <name evidence="28" type="primary">RTEL1</name>
</gene>
<dbReference type="InterPro" id="IPR045028">
    <property type="entry name" value="DinG/Rad3-like"/>
</dbReference>
<dbReference type="PROSITE" id="PS50050">
    <property type="entry name" value="TNFR_NGFR_2"/>
    <property type="match status" value="2"/>
</dbReference>
<dbReference type="GO" id="GO:0005524">
    <property type="term" value="F:ATP binding"/>
    <property type="evidence" value="ECO:0007669"/>
    <property type="project" value="UniProtKB-KW"/>
</dbReference>
<dbReference type="CDD" id="cd18788">
    <property type="entry name" value="SF2_C_XPD"/>
    <property type="match status" value="1"/>
</dbReference>
<dbReference type="GO" id="GO:0016818">
    <property type="term" value="F:hydrolase activity, acting on acid anhydrides, in phosphorus-containing anhydrides"/>
    <property type="evidence" value="ECO:0007669"/>
    <property type="project" value="InterPro"/>
</dbReference>
<keyword evidence="16" id="KW-0238">DNA-binding</keyword>
<reference evidence="28" key="1">
    <citation type="submission" date="2025-08" db="UniProtKB">
        <authorList>
            <consortium name="RefSeq"/>
        </authorList>
    </citation>
    <scope>IDENTIFICATION</scope>
    <source>
        <tissue evidence="28">Blood</tissue>
    </source>
</reference>
<evidence type="ECO:0000256" key="4">
    <source>
        <dbReference type="ARBA" id="ARBA00022525"/>
    </source>
</evidence>
<dbReference type="CTD" id="51750"/>
<evidence type="ECO:0000256" key="12">
    <source>
        <dbReference type="ARBA" id="ARBA00022806"/>
    </source>
</evidence>
<evidence type="ECO:0000256" key="21">
    <source>
        <dbReference type="ARBA" id="ARBA00023242"/>
    </source>
</evidence>
<dbReference type="GO" id="GO:0005634">
    <property type="term" value="C:nucleus"/>
    <property type="evidence" value="ECO:0007669"/>
    <property type="project" value="UniProtKB-SubCell"/>
</dbReference>
<keyword evidence="7" id="KW-0732">Signal</keyword>
<evidence type="ECO:0000256" key="17">
    <source>
        <dbReference type="ARBA" id="ARBA00023157"/>
    </source>
</evidence>
<feature type="region of interest" description="Disordered" evidence="25">
    <location>
        <begin position="724"/>
        <end position="748"/>
    </location>
</feature>
<dbReference type="Gene3D" id="2.10.50.10">
    <property type="entry name" value="Tumor Necrosis Factor Receptor, subunit A, domain 2"/>
    <property type="match status" value="2"/>
</dbReference>
<dbReference type="CDD" id="cd10575">
    <property type="entry name" value="TNFRSF6B"/>
    <property type="match status" value="1"/>
</dbReference>
<keyword evidence="27" id="KW-1185">Reference proteome</keyword>
<evidence type="ECO:0000256" key="20">
    <source>
        <dbReference type="ARBA" id="ARBA00023235"/>
    </source>
</evidence>
<evidence type="ECO:0000256" key="19">
    <source>
        <dbReference type="ARBA" id="ARBA00023204"/>
    </source>
</evidence>
<feature type="region of interest" description="Disordered" evidence="25">
    <location>
        <begin position="805"/>
        <end position="939"/>
    </location>
</feature>
<evidence type="ECO:0000259" key="26">
    <source>
        <dbReference type="PROSITE" id="PS50050"/>
    </source>
</evidence>
<dbReference type="FunFam" id="3.40.50.300:FF:000431">
    <property type="entry name" value="Regulator of telomere elongation helicase 1"/>
    <property type="match status" value="1"/>
</dbReference>
<dbReference type="GO" id="GO:0006281">
    <property type="term" value="P:DNA repair"/>
    <property type="evidence" value="ECO:0007669"/>
    <property type="project" value="UniProtKB-KW"/>
</dbReference>
<name>A0A6J3G5E9_SAPAP</name>
<dbReference type="Gene3D" id="1.20.1160.20">
    <property type="match status" value="1"/>
</dbReference>
<feature type="region of interest" description="Disordered" evidence="25">
    <location>
        <begin position="584"/>
        <end position="619"/>
    </location>
</feature>
<feature type="disulfide bond" evidence="24">
    <location>
        <begin position="1091"/>
        <end position="1106"/>
    </location>
</feature>
<evidence type="ECO:0000256" key="13">
    <source>
        <dbReference type="ARBA" id="ARBA00022840"/>
    </source>
</evidence>
<protein>
    <recommendedName>
        <fullName evidence="23">Regulator of telomere elongation helicase 1 homolog</fullName>
    </recommendedName>
</protein>
<evidence type="ECO:0000313" key="28">
    <source>
        <dbReference type="RefSeq" id="XP_032112875.1"/>
    </source>
</evidence>
<feature type="compositionally biased region" description="Basic and acidic residues" evidence="25">
    <location>
        <begin position="607"/>
        <end position="617"/>
    </location>
</feature>
<dbReference type="CDD" id="cd13932">
    <property type="entry name" value="HN_RTEL1"/>
    <property type="match status" value="1"/>
</dbReference>
<dbReference type="InterPro" id="IPR034023">
    <property type="entry name" value="TNFRSF6B_N"/>
</dbReference>
<evidence type="ECO:0000256" key="23">
    <source>
        <dbReference type="ARBA" id="ARBA00073810"/>
    </source>
</evidence>
<dbReference type="RefSeq" id="XP_032112875.1">
    <property type="nucleotide sequence ID" value="XM_032256984.1"/>
</dbReference>
<keyword evidence="8" id="KW-0677">Repeat</keyword>
<evidence type="ECO:0000256" key="10">
    <source>
        <dbReference type="ARBA" id="ARBA00022763"/>
    </source>
</evidence>
<keyword evidence="4" id="KW-0964">Secreted</keyword>